<dbReference type="EMBL" id="JAXIOK010000018">
    <property type="protein sequence ID" value="KAK4749479.1"/>
    <property type="molecule type" value="Genomic_DNA"/>
</dbReference>
<evidence type="ECO:0000313" key="2">
    <source>
        <dbReference type="Proteomes" id="UP001345219"/>
    </source>
</evidence>
<name>A0AAN7GV93_9MYRT</name>
<dbReference type="AlphaFoldDB" id="A0AAN7GV93"/>
<evidence type="ECO:0000313" key="1">
    <source>
        <dbReference type="EMBL" id="KAK4749479.1"/>
    </source>
</evidence>
<dbReference type="Proteomes" id="UP001345219">
    <property type="component" value="Chromosome 21"/>
</dbReference>
<reference evidence="1 2" key="1">
    <citation type="journal article" date="2023" name="Hortic Res">
        <title>Pangenome of water caltrop reveals structural variations and asymmetric subgenome divergence after allopolyploidization.</title>
        <authorList>
            <person name="Zhang X."/>
            <person name="Chen Y."/>
            <person name="Wang L."/>
            <person name="Yuan Y."/>
            <person name="Fang M."/>
            <person name="Shi L."/>
            <person name="Lu R."/>
            <person name="Comes H.P."/>
            <person name="Ma Y."/>
            <person name="Chen Y."/>
            <person name="Huang G."/>
            <person name="Zhou Y."/>
            <person name="Zheng Z."/>
            <person name="Qiu Y."/>
        </authorList>
    </citation>
    <scope>NUCLEOTIDE SEQUENCE [LARGE SCALE GENOMIC DNA]</scope>
    <source>
        <tissue evidence="1">Roots</tissue>
    </source>
</reference>
<protein>
    <submittedName>
        <fullName evidence="1">Uncharacterized protein</fullName>
    </submittedName>
</protein>
<keyword evidence="2" id="KW-1185">Reference proteome</keyword>
<accession>A0AAN7GV93</accession>
<comment type="caution">
    <text evidence="1">The sequence shown here is derived from an EMBL/GenBank/DDBJ whole genome shotgun (WGS) entry which is preliminary data.</text>
</comment>
<sequence>MEDLPKVRRETEAWGEGPIHWKDLWFIPQRRKPVAQILRSTGVGVFTVIPRRPLPIHASTSGMLIVHLLSAWFLPPSSSSSSIIN</sequence>
<proteinExistence type="predicted"/>
<gene>
    <name evidence="1" type="ORF">SAY87_026928</name>
</gene>
<organism evidence="1 2">
    <name type="scientific">Trapa incisa</name>
    <dbReference type="NCBI Taxonomy" id="236973"/>
    <lineage>
        <taxon>Eukaryota</taxon>
        <taxon>Viridiplantae</taxon>
        <taxon>Streptophyta</taxon>
        <taxon>Embryophyta</taxon>
        <taxon>Tracheophyta</taxon>
        <taxon>Spermatophyta</taxon>
        <taxon>Magnoliopsida</taxon>
        <taxon>eudicotyledons</taxon>
        <taxon>Gunneridae</taxon>
        <taxon>Pentapetalae</taxon>
        <taxon>rosids</taxon>
        <taxon>malvids</taxon>
        <taxon>Myrtales</taxon>
        <taxon>Lythraceae</taxon>
        <taxon>Trapa</taxon>
    </lineage>
</organism>